<feature type="domain" description="Solute-binding protein family 3/N-terminal" evidence="5">
    <location>
        <begin position="52"/>
        <end position="281"/>
    </location>
</feature>
<name>A0A140LE52_9FIRM</name>
<evidence type="ECO:0000256" key="2">
    <source>
        <dbReference type="ARBA" id="ARBA00010742"/>
    </source>
</evidence>
<accession>A0A140LE52</accession>
<sequence length="360" mass="39221">MRKIAMLLVVLLLLSVFASGCGKQVAKQEPSGEGKAQAGNFPGVEPLSPPVKVTVGMKQVVSDAGVLIGMAKGYYKELGIEIEPVQFNTGQDMINALGAGQLDVGCTVTASGLFNAILRGIPIKIVADKGINVPGMGYYRLVIRKDLVDEIKDYKDLKGRKLAIVGTASLDEIALDRVLNKGGMTTADVDLQVIRSFPDIVAAMSNKSIDGGMLIEPFIAAAVEEGIGDPWKDPSEYDPDAQTALLVYGKSMIERPEVAKRFMLAYIKSLRDYNDAFFKNKNKGEIISILAEYSSVKDKALYDKMFPVGLNPNGYVRMKGIQMDLDWYIKRGLLKGELKAEDVVDNSYVDYALSVLGKYE</sequence>
<evidence type="ECO:0000256" key="4">
    <source>
        <dbReference type="SAM" id="SignalP"/>
    </source>
</evidence>
<evidence type="ECO:0000259" key="5">
    <source>
        <dbReference type="SMART" id="SM00062"/>
    </source>
</evidence>
<dbReference type="Proteomes" id="UP000070427">
    <property type="component" value="Unassembled WGS sequence"/>
</dbReference>
<feature type="chain" id="PRO_5039631185" evidence="4">
    <location>
        <begin position="19"/>
        <end position="360"/>
    </location>
</feature>
<dbReference type="STRING" id="520764.AN618_01650"/>
<keyword evidence="7" id="KW-1185">Reference proteome</keyword>
<feature type="signal peptide" evidence="4">
    <location>
        <begin position="1"/>
        <end position="18"/>
    </location>
</feature>
<dbReference type="SUPFAM" id="SSF53850">
    <property type="entry name" value="Periplasmic binding protein-like II"/>
    <property type="match status" value="1"/>
</dbReference>
<reference evidence="6 7" key="1">
    <citation type="submission" date="2015-12" db="EMBL/GenBank/DDBJ databases">
        <title>Draft genome sequnece of Fervidicola ferrireducens strain Y170.</title>
        <authorList>
            <person name="Patel B.K."/>
        </authorList>
    </citation>
    <scope>NUCLEOTIDE SEQUENCE [LARGE SCALE GENOMIC DNA]</scope>
    <source>
        <strain evidence="6 7">Y170</strain>
    </source>
</reference>
<comment type="caution">
    <text evidence="6">The sequence shown here is derived from an EMBL/GenBank/DDBJ whole genome shotgun (WGS) entry which is preliminary data.</text>
</comment>
<dbReference type="AlphaFoldDB" id="A0A140LE52"/>
<dbReference type="RefSeq" id="WP_066350871.1">
    <property type="nucleotide sequence ID" value="NZ_LOED01000001.1"/>
</dbReference>
<dbReference type="Gene3D" id="3.40.190.10">
    <property type="entry name" value="Periplasmic binding protein-like II"/>
    <property type="match status" value="2"/>
</dbReference>
<dbReference type="Pfam" id="PF09084">
    <property type="entry name" value="NMT1"/>
    <property type="match status" value="1"/>
</dbReference>
<evidence type="ECO:0000256" key="1">
    <source>
        <dbReference type="ARBA" id="ARBA00004418"/>
    </source>
</evidence>
<comment type="subcellular location">
    <subcellularLocation>
        <location evidence="1">Periplasm</location>
    </subcellularLocation>
</comment>
<dbReference type="OrthoDB" id="9815602at2"/>
<dbReference type="PATRIC" id="fig|520764.3.peg.172"/>
<evidence type="ECO:0000313" key="6">
    <source>
        <dbReference type="EMBL" id="KXG78827.1"/>
    </source>
</evidence>
<dbReference type="PANTHER" id="PTHR30024">
    <property type="entry name" value="ALIPHATIC SULFONATES-BINDING PROTEIN-RELATED"/>
    <property type="match status" value="1"/>
</dbReference>
<keyword evidence="3 4" id="KW-0732">Signal</keyword>
<proteinExistence type="inferred from homology"/>
<dbReference type="SMART" id="SM00062">
    <property type="entry name" value="PBPb"/>
    <property type="match status" value="1"/>
</dbReference>
<protein>
    <submittedName>
        <fullName evidence="6">Putative aliphatic sulfonates-binding protein</fullName>
    </submittedName>
</protein>
<dbReference type="InParanoid" id="A0A140LE52"/>
<organism evidence="6 7">
    <name type="scientific">Fervidicola ferrireducens</name>
    <dbReference type="NCBI Taxonomy" id="520764"/>
    <lineage>
        <taxon>Bacteria</taxon>
        <taxon>Bacillati</taxon>
        <taxon>Bacillota</taxon>
        <taxon>Clostridia</taxon>
        <taxon>Thermosediminibacterales</taxon>
        <taxon>Thermosediminibacteraceae</taxon>
        <taxon>Fervidicola</taxon>
    </lineage>
</organism>
<dbReference type="InterPro" id="IPR015168">
    <property type="entry name" value="SsuA/THI5"/>
</dbReference>
<evidence type="ECO:0000313" key="7">
    <source>
        <dbReference type="Proteomes" id="UP000070427"/>
    </source>
</evidence>
<dbReference type="GO" id="GO:0042597">
    <property type="term" value="C:periplasmic space"/>
    <property type="evidence" value="ECO:0007669"/>
    <property type="project" value="UniProtKB-SubCell"/>
</dbReference>
<dbReference type="PROSITE" id="PS51257">
    <property type="entry name" value="PROKAR_LIPOPROTEIN"/>
    <property type="match status" value="1"/>
</dbReference>
<evidence type="ECO:0000256" key="3">
    <source>
        <dbReference type="ARBA" id="ARBA00022729"/>
    </source>
</evidence>
<dbReference type="InterPro" id="IPR001638">
    <property type="entry name" value="Solute-binding_3/MltF_N"/>
</dbReference>
<gene>
    <name evidence="6" type="primary">ssuA_2</name>
    <name evidence="6" type="ORF">AN618_01650</name>
</gene>
<dbReference type="EMBL" id="LOED01000001">
    <property type="protein sequence ID" value="KXG78827.1"/>
    <property type="molecule type" value="Genomic_DNA"/>
</dbReference>
<comment type="similarity">
    <text evidence="2">Belongs to the bacterial solute-binding protein SsuA/TauA family.</text>
</comment>
<dbReference type="PANTHER" id="PTHR30024:SF47">
    <property type="entry name" value="TAURINE-BINDING PERIPLASMIC PROTEIN"/>
    <property type="match status" value="1"/>
</dbReference>